<keyword evidence="3" id="KW-1185">Reference proteome</keyword>
<evidence type="ECO:0000313" key="2">
    <source>
        <dbReference type="EMBL" id="GLK65361.1"/>
    </source>
</evidence>
<dbReference type="Gene3D" id="3.30.1370.120">
    <property type="match status" value="1"/>
</dbReference>
<dbReference type="InterPro" id="IPR038591">
    <property type="entry name" value="NolW-like_sf"/>
</dbReference>
<gene>
    <name evidence="2" type="ORF">GCM10017635_28360</name>
    <name evidence="1" type="ORF">pKON1_p47</name>
</gene>
<dbReference type="Proteomes" id="UP001143349">
    <property type="component" value="Unassembled WGS sequence"/>
</dbReference>
<reference evidence="2" key="3">
    <citation type="submission" date="2023-01" db="EMBL/GenBank/DDBJ databases">
        <authorList>
            <person name="Sun Q."/>
            <person name="Evtushenko L."/>
        </authorList>
    </citation>
    <scope>NUCLEOTIDE SEQUENCE</scope>
    <source>
        <strain evidence="2">VKM B-2222</strain>
    </source>
</reference>
<organism evidence="1">
    <name type="scientific">Paracoccus kondratievae</name>
    <dbReference type="NCBI Taxonomy" id="135740"/>
    <lineage>
        <taxon>Bacteria</taxon>
        <taxon>Pseudomonadati</taxon>
        <taxon>Pseudomonadota</taxon>
        <taxon>Alphaproteobacteria</taxon>
        <taxon>Rhodobacterales</taxon>
        <taxon>Paracoccaceae</taxon>
        <taxon>Paracoccus</taxon>
    </lineage>
</organism>
<keyword evidence="1" id="KW-0614">Plasmid</keyword>
<dbReference type="EMBL" id="KP294352">
    <property type="protein sequence ID" value="AKJ20438.1"/>
    <property type="molecule type" value="Genomic_DNA"/>
</dbReference>
<accession>A0A0G3B2X6</accession>
<dbReference type="Gene3D" id="3.55.50.30">
    <property type="match status" value="1"/>
</dbReference>
<sequence length="203" mass="22004">MARVFALVPVLGICALLLAGIPAVAQHPDLLRAFPYAASDERADTALRDLMRRTGIPVIISNEISGSVSVNNSNGSIMDVLNSISEQVNGVWWFDGSAVRVEPSSVLTSRMIPLDGFTVGQLRQQMRAVRLEDARFLISAAEDASMIRLSGPTGYVDAVEALALHLTELRRADKPVRAGFPVIIRGRETARSQPETPQQQGNE</sequence>
<name>A0A0G3B2X6_9RHOB</name>
<proteinExistence type="predicted"/>
<reference evidence="1" key="2">
    <citation type="journal article" date="2015" name="Plasmid">
        <title>Maintenance and genetic load of plasmid pKON1 of Paracoccus kondratievae, containing a highly efficient toxin-antitoxin module of the hipAB family.</title>
        <authorList>
            <person name="Czarnecki J."/>
            <person name="Dziewit L."/>
            <person name="Kowalski L."/>
            <person name="Ochnio M."/>
            <person name="Bartosik D."/>
        </authorList>
    </citation>
    <scope>NUCLEOTIDE SEQUENCE</scope>
    <source>
        <strain evidence="1">NCIMB 13773</strain>
        <plasmid evidence="1">pKON1</plasmid>
    </source>
</reference>
<evidence type="ECO:0000313" key="3">
    <source>
        <dbReference type="Proteomes" id="UP001143349"/>
    </source>
</evidence>
<protein>
    <submittedName>
        <fullName evidence="1">Type III secretion system component SctC1</fullName>
    </submittedName>
</protein>
<dbReference type="AlphaFoldDB" id="A0A0G3B2X6"/>
<dbReference type="RefSeq" id="WP_172686453.1">
    <property type="nucleotide sequence ID" value="NZ_BSFH01000085.1"/>
</dbReference>
<evidence type="ECO:0000313" key="1">
    <source>
        <dbReference type="EMBL" id="AKJ20438.1"/>
    </source>
</evidence>
<geneLocation type="plasmid" evidence="1">
    <name>pKON1</name>
</geneLocation>
<dbReference type="EMBL" id="BSFH01000085">
    <property type="protein sequence ID" value="GLK65361.1"/>
    <property type="molecule type" value="Genomic_DNA"/>
</dbReference>
<reference evidence="2" key="1">
    <citation type="journal article" date="2014" name="Int. J. Syst. Evol. Microbiol.">
        <title>Complete genome sequence of Corynebacterium casei LMG S-19264T (=DSM 44701T), isolated from a smear-ripened cheese.</title>
        <authorList>
            <consortium name="US DOE Joint Genome Institute (JGI-PGF)"/>
            <person name="Walter F."/>
            <person name="Albersmeier A."/>
            <person name="Kalinowski J."/>
            <person name="Ruckert C."/>
        </authorList>
    </citation>
    <scope>NUCLEOTIDE SEQUENCE</scope>
    <source>
        <strain evidence="2">VKM B-2222</strain>
    </source>
</reference>